<dbReference type="STRING" id="158190.SpiGrapes_1790"/>
<evidence type="ECO:0000259" key="1">
    <source>
        <dbReference type="PROSITE" id="PS51186"/>
    </source>
</evidence>
<accession>G8QXM3</accession>
<keyword evidence="2" id="KW-0808">Transferase</keyword>
<dbReference type="InterPro" id="IPR000182">
    <property type="entry name" value="GNAT_dom"/>
</dbReference>
<dbReference type="EMBL" id="CP003155">
    <property type="protein sequence ID" value="AEV29586.1"/>
    <property type="molecule type" value="Genomic_DNA"/>
</dbReference>
<dbReference type="Proteomes" id="UP000005632">
    <property type="component" value="Chromosome"/>
</dbReference>
<dbReference type="InterPro" id="IPR013653">
    <property type="entry name" value="GCN5-like_dom"/>
</dbReference>
<evidence type="ECO:0000313" key="2">
    <source>
        <dbReference type="EMBL" id="AEV29586.1"/>
    </source>
</evidence>
<protein>
    <submittedName>
        <fullName evidence="2">Acetyltransferase</fullName>
    </submittedName>
</protein>
<sequence length="229" mass="25467">MDAQEILEAHGLLDHVDMLQPLKQGKACVVVADDSGVLLNIKNGGSWILTVFEEREAPKLVSLINHDGRPVCCHQDFCIPLLEAEGYRKDLSCIQAAYLKGQPFNEDPTFSFRKIVLADEQQVIRNYHLVSPSYIHERIVSGVLEGVLLDGELAGFMGCHVEGALGMLEIFPQARRKGLAFALEKHYCNRLLAQGQIPYCNIVKGNNASISLHQKLGFSFSVSDITWFD</sequence>
<dbReference type="GO" id="GO:0016747">
    <property type="term" value="F:acyltransferase activity, transferring groups other than amino-acyl groups"/>
    <property type="evidence" value="ECO:0007669"/>
    <property type="project" value="InterPro"/>
</dbReference>
<dbReference type="RefSeq" id="WP_014270429.1">
    <property type="nucleotide sequence ID" value="NC_016633.1"/>
</dbReference>
<dbReference type="PROSITE" id="PS51186">
    <property type="entry name" value="GNAT"/>
    <property type="match status" value="1"/>
</dbReference>
<dbReference type="OrthoDB" id="3185958at2"/>
<feature type="domain" description="N-acetyltransferase" evidence="1">
    <location>
        <begin position="110"/>
        <end position="229"/>
    </location>
</feature>
<dbReference type="HOGENOM" id="CLU_103286_0_0_12"/>
<dbReference type="SUPFAM" id="SSF55729">
    <property type="entry name" value="Acyl-CoA N-acyltransferases (Nat)"/>
    <property type="match status" value="1"/>
</dbReference>
<dbReference type="InterPro" id="IPR016181">
    <property type="entry name" value="Acyl_CoA_acyltransferase"/>
</dbReference>
<evidence type="ECO:0000313" key="3">
    <source>
        <dbReference type="Proteomes" id="UP000005632"/>
    </source>
</evidence>
<dbReference type="eggNOG" id="COG0456">
    <property type="taxonomic scope" value="Bacteria"/>
</dbReference>
<dbReference type="AlphaFoldDB" id="G8QXM3"/>
<organism evidence="2 3">
    <name type="scientific">Sphaerochaeta pleomorpha (strain ATCC BAA-1885 / DSM 22778 / Grapes)</name>
    <dbReference type="NCBI Taxonomy" id="158190"/>
    <lineage>
        <taxon>Bacteria</taxon>
        <taxon>Pseudomonadati</taxon>
        <taxon>Spirochaetota</taxon>
        <taxon>Spirochaetia</taxon>
        <taxon>Spirochaetales</taxon>
        <taxon>Sphaerochaetaceae</taxon>
        <taxon>Sphaerochaeta</taxon>
    </lineage>
</organism>
<proteinExistence type="predicted"/>
<reference evidence="2 3" key="1">
    <citation type="submission" date="2011-11" db="EMBL/GenBank/DDBJ databases">
        <title>Complete sequence of Spirochaeta sp. grapes.</title>
        <authorList>
            <consortium name="US DOE Joint Genome Institute"/>
            <person name="Lucas S."/>
            <person name="Han J."/>
            <person name="Lapidus A."/>
            <person name="Cheng J.-F."/>
            <person name="Goodwin L."/>
            <person name="Pitluck S."/>
            <person name="Peters L."/>
            <person name="Ovchinnikova G."/>
            <person name="Munk A.C."/>
            <person name="Detter J.C."/>
            <person name="Han C."/>
            <person name="Tapia R."/>
            <person name="Land M."/>
            <person name="Hauser L."/>
            <person name="Kyrpides N."/>
            <person name="Ivanova N."/>
            <person name="Pagani I."/>
            <person name="Ritalahtilisa K."/>
            <person name="Loeffler F."/>
            <person name="Woyke T."/>
        </authorList>
    </citation>
    <scope>NUCLEOTIDE SEQUENCE [LARGE SCALE GENOMIC DNA]</scope>
    <source>
        <strain evidence="3">ATCC BAA-1885 / DSM 22778 / Grapes</strain>
    </source>
</reference>
<gene>
    <name evidence="2" type="ordered locus">SpiGrapes_1790</name>
</gene>
<dbReference type="KEGG" id="sgp:SpiGrapes_1790"/>
<keyword evidence="3" id="KW-1185">Reference proteome</keyword>
<name>G8QXM3_SPHPG</name>
<dbReference type="Pfam" id="PF08445">
    <property type="entry name" value="FR47"/>
    <property type="match status" value="1"/>
</dbReference>
<dbReference type="Gene3D" id="3.40.630.30">
    <property type="match status" value="1"/>
</dbReference>